<dbReference type="OrthoDB" id="422634at2"/>
<dbReference type="RefSeq" id="WP_104387770.1">
    <property type="nucleotide sequence ID" value="NZ_PGEM01000071.1"/>
</dbReference>
<dbReference type="PANTHER" id="PTHR34475:SF1">
    <property type="entry name" value="CYTOSKELETON PROTEIN RODZ"/>
    <property type="match status" value="1"/>
</dbReference>
<name>A0A2S6CUI6_9CYAN</name>
<dbReference type="GO" id="GO:0003677">
    <property type="term" value="F:DNA binding"/>
    <property type="evidence" value="ECO:0007669"/>
    <property type="project" value="InterPro"/>
</dbReference>
<dbReference type="PANTHER" id="PTHR34475">
    <property type="match status" value="1"/>
</dbReference>
<dbReference type="AlphaFoldDB" id="A0A2S6CUI6"/>
<feature type="domain" description="Cytoskeleton protein RodZ-like C-terminal" evidence="1">
    <location>
        <begin position="183"/>
        <end position="242"/>
    </location>
</feature>
<dbReference type="Gene3D" id="1.10.260.40">
    <property type="entry name" value="lambda repressor-like DNA-binding domains"/>
    <property type="match status" value="1"/>
</dbReference>
<gene>
    <name evidence="2" type="ORF">CUN59_10325</name>
</gene>
<evidence type="ECO:0000313" key="2">
    <source>
        <dbReference type="EMBL" id="PPJ63399.1"/>
    </source>
</evidence>
<dbReference type="Pfam" id="PF13413">
    <property type="entry name" value="HTH_25"/>
    <property type="match status" value="1"/>
</dbReference>
<evidence type="ECO:0000259" key="1">
    <source>
        <dbReference type="Pfam" id="PF13464"/>
    </source>
</evidence>
<dbReference type="InterPro" id="IPR025194">
    <property type="entry name" value="RodZ-like_C"/>
</dbReference>
<dbReference type="Proteomes" id="UP000239589">
    <property type="component" value="Unassembled WGS sequence"/>
</dbReference>
<dbReference type="InterPro" id="IPR050400">
    <property type="entry name" value="Bact_Cytoskel_RodZ"/>
</dbReference>
<proteinExistence type="predicted"/>
<keyword evidence="3" id="KW-1185">Reference proteome</keyword>
<accession>A0A2S6CUI6</accession>
<dbReference type="EMBL" id="PGEM01000071">
    <property type="protein sequence ID" value="PPJ63399.1"/>
    <property type="molecule type" value="Genomic_DNA"/>
</dbReference>
<protein>
    <submittedName>
        <fullName evidence="2">DUF4115 domain-containing protein</fullName>
    </submittedName>
</protein>
<evidence type="ECO:0000313" key="3">
    <source>
        <dbReference type="Proteomes" id="UP000239589"/>
    </source>
</evidence>
<dbReference type="Pfam" id="PF13464">
    <property type="entry name" value="RodZ_C"/>
    <property type="match status" value="1"/>
</dbReference>
<organism evidence="2 3">
    <name type="scientific">Cuspidothrix issatschenkoi CHARLIE-1</name>
    <dbReference type="NCBI Taxonomy" id="2052836"/>
    <lineage>
        <taxon>Bacteria</taxon>
        <taxon>Bacillati</taxon>
        <taxon>Cyanobacteriota</taxon>
        <taxon>Cyanophyceae</taxon>
        <taxon>Nostocales</taxon>
        <taxon>Aphanizomenonaceae</taxon>
        <taxon>Cuspidothrix</taxon>
    </lineage>
</organism>
<comment type="caution">
    <text evidence="2">The sequence shown here is derived from an EMBL/GenBank/DDBJ whole genome shotgun (WGS) entry which is preliminary data.</text>
</comment>
<sequence>MKWFSKRDKQPIKPSIQEYQSEKLLQLGTQLTRIRQEQNLTLDELVLLTRIPRRLLKAIEEGNLTDLPEPIYIQGLIRQFGDALGLNGVEFASHFPIGSQSVVLHGVTKGLSISQLRPLHLYILYILVIFSSVNGLSRLLNNSSLQASNSLTRLNKSVKLQDQKIANNRLISSQKDKSVQVGVTLKASSWISVVTDGKTAFEGFLPEGASRSWEANNQLTVKTNNAGVVLMSVNRQKAKKMGAIGKPQEIRIAAGPSS</sequence>
<reference evidence="2 3" key="1">
    <citation type="submission" date="2018-02" db="EMBL/GenBank/DDBJ databases">
        <title>Discovery of a pederin family compound in a non-symbiotic bloom-forming cyanobacterium.</title>
        <authorList>
            <person name="Kust A."/>
            <person name="Mares J."/>
            <person name="Jokela J."/>
            <person name="Urajova P."/>
            <person name="Hajek J."/>
            <person name="Saurav K."/>
            <person name="Voracova K."/>
            <person name="Fewer D.P."/>
            <person name="Haapaniemi E."/>
            <person name="Permi P."/>
            <person name="Rehakova K."/>
            <person name="Sivonen K."/>
            <person name="Hrouzek P."/>
        </authorList>
    </citation>
    <scope>NUCLEOTIDE SEQUENCE [LARGE SCALE GENOMIC DNA]</scope>
    <source>
        <strain evidence="2 3">CHARLIE-1</strain>
    </source>
</reference>
<dbReference type="InterPro" id="IPR010982">
    <property type="entry name" value="Lambda_DNA-bd_dom_sf"/>
</dbReference>